<dbReference type="SUPFAM" id="SSF49785">
    <property type="entry name" value="Galactose-binding domain-like"/>
    <property type="match status" value="1"/>
</dbReference>
<dbReference type="EMBL" id="QXQB01000005">
    <property type="protein sequence ID" value="RJX37535.1"/>
    <property type="molecule type" value="Genomic_DNA"/>
</dbReference>
<name>A0A3A6PBH4_9BACL</name>
<proteinExistence type="predicted"/>
<dbReference type="InterPro" id="IPR036116">
    <property type="entry name" value="FN3_sf"/>
</dbReference>
<dbReference type="AlphaFoldDB" id="A0A3A6PBH4"/>
<dbReference type="InterPro" id="IPR013783">
    <property type="entry name" value="Ig-like_fold"/>
</dbReference>
<gene>
    <name evidence="2" type="ORF">D3P09_21370</name>
</gene>
<evidence type="ECO:0000313" key="3">
    <source>
        <dbReference type="Proteomes" id="UP000267798"/>
    </source>
</evidence>
<evidence type="ECO:0000313" key="2">
    <source>
        <dbReference type="EMBL" id="RJX37535.1"/>
    </source>
</evidence>
<dbReference type="Pfam" id="PF00754">
    <property type="entry name" value="F5_F8_type_C"/>
    <property type="match status" value="1"/>
</dbReference>
<feature type="domain" description="F5/8 type C" evidence="1">
    <location>
        <begin position="397"/>
        <end position="499"/>
    </location>
</feature>
<protein>
    <recommendedName>
        <fullName evidence="1">F5/8 type C domain-containing protein</fullName>
    </recommendedName>
</protein>
<comment type="caution">
    <text evidence="2">The sequence shown here is derived from an EMBL/GenBank/DDBJ whole genome shotgun (WGS) entry which is preliminary data.</text>
</comment>
<keyword evidence="3" id="KW-1185">Reference proteome</keyword>
<dbReference type="Proteomes" id="UP000267798">
    <property type="component" value="Unassembled WGS sequence"/>
</dbReference>
<dbReference type="SUPFAM" id="SSF49265">
    <property type="entry name" value="Fibronectin type III"/>
    <property type="match status" value="1"/>
</dbReference>
<dbReference type="InterPro" id="IPR000421">
    <property type="entry name" value="FA58C"/>
</dbReference>
<dbReference type="OrthoDB" id="5480482at2"/>
<dbReference type="InterPro" id="IPR008979">
    <property type="entry name" value="Galactose-bd-like_sf"/>
</dbReference>
<sequence>MENVFKNPSLNYLSCRKIQLYNHLLQNGISIEYFYYNALESSDNVFTEIIINRKRKWTFSSNLPNSWEACGIAAYFLPFEKLINVKEILNDLLIHHTSVFIWVDNKHVSHNLNLDPNLNHSLQIVSSIDDHTYLIDDIPTIQGISYNFHEIELCCDNAKPHKKYLYYLDFHNYEINTEVVSRFEELLVRFIHSYEDKLSFYDYLVDFFSSEDAIESRLDELFPYLDDAFSIIAGSRHLFAKSLEAFEINKLYPQLYIEISKRVEGLKLSLAKANLKGEISRQHFVHQVCRIKTMEFDAINILKNGDDHLLKINSYQLQKVRPKPILLGSSDSTLKIGWEEQLDNVWSNSYEVFKNGALVGTTASRYFVIKGVEPKNTYEIAVKAKDIFGHKSELSEALHVYFDPQENNNLALFKEVFSSSDENTFFCKESIVDGKLDTRWSSNADEAIAWICIDFNKVIIFSKIILHWEAAYAKKYRLQTSYDSSNWVEIYSNGEGVGGKVTINVHGEGKYLRIYCEEKGTPFGYSLWNISVFK</sequence>
<dbReference type="PROSITE" id="PS50022">
    <property type="entry name" value="FA58C_3"/>
    <property type="match status" value="1"/>
</dbReference>
<evidence type="ECO:0000259" key="1">
    <source>
        <dbReference type="PROSITE" id="PS50022"/>
    </source>
</evidence>
<reference evidence="2 3" key="1">
    <citation type="submission" date="2018-09" db="EMBL/GenBank/DDBJ databases">
        <title>Paenibacillus aracenensis nov. sp. isolated from a cave in southern Spain.</title>
        <authorList>
            <person name="Jurado V."/>
            <person name="Gutierrez-Patricio S."/>
            <person name="Gonzalez-Pimentel J.L."/>
            <person name="Miller A.Z."/>
            <person name="Laiz L."/>
            <person name="Saiz-Jimenez C."/>
        </authorList>
    </citation>
    <scope>NUCLEOTIDE SEQUENCE [LARGE SCALE GENOMIC DNA]</scope>
    <source>
        <strain evidence="2 3">JCM 19203</strain>
    </source>
</reference>
<dbReference type="Gene3D" id="2.60.120.260">
    <property type="entry name" value="Galactose-binding domain-like"/>
    <property type="match status" value="1"/>
</dbReference>
<organism evidence="2 3">
    <name type="scientific">Paenibacillus pinisoli</name>
    <dbReference type="NCBI Taxonomy" id="1276110"/>
    <lineage>
        <taxon>Bacteria</taxon>
        <taxon>Bacillati</taxon>
        <taxon>Bacillota</taxon>
        <taxon>Bacilli</taxon>
        <taxon>Bacillales</taxon>
        <taxon>Paenibacillaceae</taxon>
        <taxon>Paenibacillus</taxon>
    </lineage>
</organism>
<dbReference type="RefSeq" id="WP_120113459.1">
    <property type="nucleotide sequence ID" value="NZ_QXQB01000005.1"/>
</dbReference>
<accession>A0A3A6PBH4</accession>
<dbReference type="Gene3D" id="2.60.40.10">
    <property type="entry name" value="Immunoglobulins"/>
    <property type="match status" value="1"/>
</dbReference>